<feature type="transmembrane region" description="Helical" evidence="1">
    <location>
        <begin position="38"/>
        <end position="54"/>
    </location>
</feature>
<sequence>MFAWISEYPETTVLALIVVGLLFYVWKMKKDFFSPASVYIFFQCMTLSIAYLQMDKAMTPFHLKTWGVWIGALASFTSACLLYQWVDFQRNSLQKEPEEDSFEKIRRFYNWKWHFVFAGVTLTLYLVGVFSIIQNVGTLILFSGNPSYWTSPKINYGISAHLFSSAPLVAMLFGVGMFKSVNPFRLSRWISRVIAPSICVLSVCAYPSRTSLFMCVGFLAILFNFLRKRISVLLIAAFLALGISAFVFVASARSQYAGSNSMQSMTMDMAMTMPYRYVANNYWNLDYALNPPTDREIHPFTYGIDFFSGMLDYLRVSGSLKNSFGWDGVFNESVQKIPGYNTTGYLWEVYKDFGLFGCFLVPFLVGLALSVFYARLKRQMTIRRVMLYVMLIYFVGFWFFIAGYKQGIFWVWAVILWAVSTLCDLRPKTLCPGEVDKEQNAESRVAG</sequence>
<comment type="caution">
    <text evidence="2">The sequence shown here is derived from an EMBL/GenBank/DDBJ whole genome shotgun (WGS) entry which is preliminary data.</text>
</comment>
<dbReference type="AlphaFoldDB" id="A0A2M9A7B0"/>
<feature type="transmembrane region" description="Helical" evidence="1">
    <location>
        <begin position="353"/>
        <end position="373"/>
    </location>
</feature>
<feature type="transmembrane region" description="Helical" evidence="1">
    <location>
        <begin position="66"/>
        <end position="86"/>
    </location>
</feature>
<feature type="transmembrane region" description="Helical" evidence="1">
    <location>
        <begin position="407"/>
        <end position="425"/>
    </location>
</feature>
<evidence type="ECO:0000256" key="1">
    <source>
        <dbReference type="SAM" id="Phobius"/>
    </source>
</evidence>
<feature type="transmembrane region" description="Helical" evidence="1">
    <location>
        <begin position="385"/>
        <end position="401"/>
    </location>
</feature>
<keyword evidence="1" id="KW-0812">Transmembrane</keyword>
<reference evidence="2 3" key="1">
    <citation type="submission" date="2017-11" db="EMBL/GenBank/DDBJ databases">
        <title>Animal gut microbial communities from fecal samples from Wisconsin, USA.</title>
        <authorList>
            <person name="Neumann A."/>
        </authorList>
    </citation>
    <scope>NUCLEOTIDE SEQUENCE [LARGE SCALE GENOMIC DNA]</scope>
    <source>
        <strain evidence="2 3">UWS3</strain>
    </source>
</reference>
<accession>A0A2M9A7B0</accession>
<feature type="transmembrane region" description="Helical" evidence="1">
    <location>
        <begin position="154"/>
        <end position="177"/>
    </location>
</feature>
<feature type="transmembrane region" description="Helical" evidence="1">
    <location>
        <begin position="6"/>
        <end position="26"/>
    </location>
</feature>
<dbReference type="NCBIfam" id="TIGR04370">
    <property type="entry name" value="glyco_rpt_poly"/>
    <property type="match status" value="1"/>
</dbReference>
<gene>
    <name evidence="2" type="ORF">BGX16_1500</name>
</gene>
<proteinExistence type="predicted"/>
<name>A0A2M9A7B0_9BACT</name>
<dbReference type="Proteomes" id="UP000231134">
    <property type="component" value="Unassembled WGS sequence"/>
</dbReference>
<feature type="transmembrane region" description="Helical" evidence="1">
    <location>
        <begin position="113"/>
        <end position="134"/>
    </location>
</feature>
<evidence type="ECO:0000313" key="3">
    <source>
        <dbReference type="Proteomes" id="UP000231134"/>
    </source>
</evidence>
<feature type="transmembrane region" description="Helical" evidence="1">
    <location>
        <begin position="233"/>
        <end position="252"/>
    </location>
</feature>
<keyword evidence="1" id="KW-0472">Membrane</keyword>
<keyword evidence="1" id="KW-1133">Transmembrane helix</keyword>
<protein>
    <submittedName>
        <fullName evidence="2">Oligosaccharide repeat unit polymerase</fullName>
    </submittedName>
</protein>
<evidence type="ECO:0000313" key="2">
    <source>
        <dbReference type="EMBL" id="PJJ41523.1"/>
    </source>
</evidence>
<dbReference type="EMBL" id="PGEX01000001">
    <property type="protein sequence ID" value="PJJ41523.1"/>
    <property type="molecule type" value="Genomic_DNA"/>
</dbReference>
<keyword evidence="3" id="KW-1185">Reference proteome</keyword>
<organism evidence="2 3">
    <name type="scientific">Hallerella succinigenes</name>
    <dbReference type="NCBI Taxonomy" id="1896222"/>
    <lineage>
        <taxon>Bacteria</taxon>
        <taxon>Pseudomonadati</taxon>
        <taxon>Fibrobacterota</taxon>
        <taxon>Fibrobacteria</taxon>
        <taxon>Fibrobacterales</taxon>
        <taxon>Fibrobacteraceae</taxon>
        <taxon>Hallerella</taxon>
    </lineage>
</organism>